<evidence type="ECO:0000256" key="1">
    <source>
        <dbReference type="ARBA" id="ARBA00004496"/>
    </source>
</evidence>
<gene>
    <name evidence="12 14" type="primary">murA</name>
    <name evidence="14" type="ORF">JF887_13430</name>
</gene>
<feature type="binding site" evidence="12">
    <location>
        <position position="327"/>
    </location>
    <ligand>
        <name>UDP-N-acetyl-alpha-D-glucosamine</name>
        <dbReference type="ChEBI" id="CHEBI:57705"/>
    </ligand>
</feature>
<comment type="pathway">
    <text evidence="2 12">Cell wall biogenesis; peptidoglycan biosynthesis.</text>
</comment>
<dbReference type="NCBIfam" id="TIGR01072">
    <property type="entry name" value="murA"/>
    <property type="match status" value="1"/>
</dbReference>
<evidence type="ECO:0000313" key="14">
    <source>
        <dbReference type="EMBL" id="MBJ7610414.1"/>
    </source>
</evidence>
<name>A0A934KQ24_9BACT</name>
<accession>A0A934KQ24</accession>
<dbReference type="CDD" id="cd01555">
    <property type="entry name" value="UdpNAET"/>
    <property type="match status" value="1"/>
</dbReference>
<feature type="binding site" evidence="12">
    <location>
        <position position="93"/>
    </location>
    <ligand>
        <name>UDP-N-acetyl-alpha-D-glucosamine</name>
        <dbReference type="ChEBI" id="CHEBI:57705"/>
    </ligand>
</feature>
<keyword evidence="9 12" id="KW-0961">Cell wall biogenesis/degradation</keyword>
<evidence type="ECO:0000256" key="8">
    <source>
        <dbReference type="ARBA" id="ARBA00023306"/>
    </source>
</evidence>
<evidence type="ECO:0000256" key="9">
    <source>
        <dbReference type="ARBA" id="ARBA00023316"/>
    </source>
</evidence>
<dbReference type="GO" id="GO:0008360">
    <property type="term" value="P:regulation of cell shape"/>
    <property type="evidence" value="ECO:0007669"/>
    <property type="project" value="UniProtKB-KW"/>
</dbReference>
<evidence type="ECO:0000256" key="2">
    <source>
        <dbReference type="ARBA" id="ARBA00004752"/>
    </source>
</evidence>
<feature type="binding site" evidence="12">
    <location>
        <position position="305"/>
    </location>
    <ligand>
        <name>UDP-N-acetyl-alpha-D-glucosamine</name>
        <dbReference type="ChEBI" id="CHEBI:57705"/>
    </ligand>
</feature>
<proteinExistence type="inferred from homology"/>
<feature type="domain" description="Enolpyruvate transferase" evidence="13">
    <location>
        <begin position="7"/>
        <end position="406"/>
    </location>
</feature>
<evidence type="ECO:0000259" key="13">
    <source>
        <dbReference type="Pfam" id="PF00275"/>
    </source>
</evidence>
<dbReference type="GO" id="GO:0051301">
    <property type="term" value="P:cell division"/>
    <property type="evidence" value="ECO:0007669"/>
    <property type="project" value="UniProtKB-KW"/>
</dbReference>
<dbReference type="Proteomes" id="UP000614410">
    <property type="component" value="Unassembled WGS sequence"/>
</dbReference>
<dbReference type="InterPro" id="IPR005750">
    <property type="entry name" value="UDP_GlcNAc_COvinyl_MurA"/>
</dbReference>
<comment type="similarity">
    <text evidence="10 12">Belongs to the EPSP synthase family. MurA subfamily.</text>
</comment>
<dbReference type="Gene3D" id="3.65.10.10">
    <property type="entry name" value="Enolpyruvate transferase domain"/>
    <property type="match status" value="2"/>
</dbReference>
<reference evidence="14 15" key="1">
    <citation type="submission" date="2020-10" db="EMBL/GenBank/DDBJ databases">
        <title>Ca. Dormibacterota MAGs.</title>
        <authorList>
            <person name="Montgomery K."/>
        </authorList>
    </citation>
    <scope>NUCLEOTIDE SEQUENCE [LARGE SCALE GENOMIC DNA]</scope>
    <source>
        <strain evidence="14">Mitchell_Peninsula_5</strain>
    </source>
</reference>
<feature type="binding site" evidence="12">
    <location>
        <begin position="22"/>
        <end position="23"/>
    </location>
    <ligand>
        <name>phosphoenolpyruvate</name>
        <dbReference type="ChEBI" id="CHEBI:58702"/>
    </ligand>
</feature>
<evidence type="ECO:0000256" key="6">
    <source>
        <dbReference type="ARBA" id="ARBA00022960"/>
    </source>
</evidence>
<comment type="catalytic activity">
    <reaction evidence="11 12">
        <text>phosphoenolpyruvate + UDP-N-acetyl-alpha-D-glucosamine = UDP-N-acetyl-3-O-(1-carboxyvinyl)-alpha-D-glucosamine + phosphate</text>
        <dbReference type="Rhea" id="RHEA:18681"/>
        <dbReference type="ChEBI" id="CHEBI:43474"/>
        <dbReference type="ChEBI" id="CHEBI:57705"/>
        <dbReference type="ChEBI" id="CHEBI:58702"/>
        <dbReference type="ChEBI" id="CHEBI:68483"/>
        <dbReference type="EC" id="2.5.1.7"/>
    </reaction>
</comment>
<evidence type="ECO:0000256" key="10">
    <source>
        <dbReference type="ARBA" id="ARBA00038367"/>
    </source>
</evidence>
<dbReference type="AlphaFoldDB" id="A0A934KQ24"/>
<dbReference type="InterPro" id="IPR036968">
    <property type="entry name" value="Enolpyruvate_Tfrase_sf"/>
</dbReference>
<keyword evidence="5 12" id="KW-0808">Transferase</keyword>
<keyword evidence="7 12" id="KW-0573">Peptidoglycan synthesis</keyword>
<dbReference type="GO" id="GO:0019277">
    <property type="term" value="P:UDP-N-acetylgalactosamine biosynthetic process"/>
    <property type="evidence" value="ECO:0007669"/>
    <property type="project" value="InterPro"/>
</dbReference>
<keyword evidence="8 12" id="KW-0131">Cell cycle</keyword>
<dbReference type="GO" id="GO:0009252">
    <property type="term" value="P:peptidoglycan biosynthetic process"/>
    <property type="evidence" value="ECO:0007669"/>
    <property type="project" value="UniProtKB-UniRule"/>
</dbReference>
<evidence type="ECO:0000256" key="3">
    <source>
        <dbReference type="ARBA" id="ARBA00022490"/>
    </source>
</evidence>
<comment type="function">
    <text evidence="12">Cell wall formation. Adds enolpyruvyl to UDP-N-acetylglucosamine.</text>
</comment>
<dbReference type="GO" id="GO:0071555">
    <property type="term" value="P:cell wall organization"/>
    <property type="evidence" value="ECO:0007669"/>
    <property type="project" value="UniProtKB-KW"/>
</dbReference>
<dbReference type="InterPro" id="IPR001986">
    <property type="entry name" value="Enolpyruvate_Tfrase_dom"/>
</dbReference>
<feature type="active site" description="Proton donor" evidence="12">
    <location>
        <position position="117"/>
    </location>
</feature>
<evidence type="ECO:0000313" key="15">
    <source>
        <dbReference type="Proteomes" id="UP000614410"/>
    </source>
</evidence>
<dbReference type="InterPro" id="IPR013792">
    <property type="entry name" value="RNA3'P_cycl/enolpyr_Trfase_a/b"/>
</dbReference>
<evidence type="ECO:0000256" key="11">
    <source>
        <dbReference type="ARBA" id="ARBA00047527"/>
    </source>
</evidence>
<comment type="caution">
    <text evidence="14">The sequence shown here is derived from an EMBL/GenBank/DDBJ whole genome shotgun (WGS) entry which is preliminary data.</text>
</comment>
<comment type="subcellular location">
    <subcellularLocation>
        <location evidence="1 12">Cytoplasm</location>
    </subcellularLocation>
</comment>
<dbReference type="EMBL" id="JAEKNN010000062">
    <property type="protein sequence ID" value="MBJ7610414.1"/>
    <property type="molecule type" value="Genomic_DNA"/>
</dbReference>
<evidence type="ECO:0000256" key="5">
    <source>
        <dbReference type="ARBA" id="ARBA00022679"/>
    </source>
</evidence>
<sequence>MDLLRIAGPHPLEGTVSISGSKNAALPVMAAALLTDQPLELHNVPDIEDIEAMATMLRHLGVQVDRLAQSSWRLHAARLGTVQIGADLTRRMRGSFLLFGALIARSGEAAIARPGGDDIGMRRVEQHLEGLRLMGANVDELSDMYTAQAARLHGARIDLDMPTVTGTENLIMAAVLADGITVIANAAREPHVFDLVRCLVGMGARISGAGTELIVIEGQPSLLHGTTHSVTTDYIEAGTYMVAAAATRGQVVVDRMRPSDVRWLINKLRTAGADVVEGASHVLVRGGPLRAVDVTTWPHPGFATDLQPQWGALMTQATGTSIVSEALYENRFRHVPELMRFGARISVEGRSAIIEGPVRLTPTRATVPDIRSGAALVIAALCAHGTTELDGVYHLDRGYEALEEKLRGLGANVERVTIAGDGDAAQFDLSGVVGD</sequence>
<dbReference type="PANTHER" id="PTHR43783:SF1">
    <property type="entry name" value="UDP-N-ACETYLGLUCOSAMINE 1-CARBOXYVINYLTRANSFERASE"/>
    <property type="match status" value="1"/>
</dbReference>
<dbReference type="InterPro" id="IPR050068">
    <property type="entry name" value="MurA_subfamily"/>
</dbReference>
<keyword evidence="4 12" id="KW-0132">Cell division</keyword>
<dbReference type="NCBIfam" id="NF006873">
    <property type="entry name" value="PRK09369.1"/>
    <property type="match status" value="1"/>
</dbReference>
<dbReference type="Pfam" id="PF00275">
    <property type="entry name" value="EPSP_synthase"/>
    <property type="match status" value="1"/>
</dbReference>
<protein>
    <recommendedName>
        <fullName evidence="12">UDP-N-acetylglucosamine 1-carboxyvinyltransferase</fullName>
        <ecNumber evidence="12">2.5.1.7</ecNumber>
    </recommendedName>
    <alternativeName>
        <fullName evidence="12">Enoylpyruvate transferase</fullName>
    </alternativeName>
    <alternativeName>
        <fullName evidence="12">UDP-N-acetylglucosamine enolpyruvyl transferase</fullName>
        <shortName evidence="12">EPT</shortName>
    </alternativeName>
</protein>
<dbReference type="HAMAP" id="MF_00111">
    <property type="entry name" value="MurA"/>
    <property type="match status" value="1"/>
</dbReference>
<evidence type="ECO:0000256" key="7">
    <source>
        <dbReference type="ARBA" id="ARBA00022984"/>
    </source>
</evidence>
<keyword evidence="3 12" id="KW-0963">Cytoplasm</keyword>
<dbReference type="GO" id="GO:0005737">
    <property type="term" value="C:cytoplasm"/>
    <property type="evidence" value="ECO:0007669"/>
    <property type="project" value="UniProtKB-SubCell"/>
</dbReference>
<keyword evidence="6 12" id="KW-0133">Cell shape</keyword>
<comment type="caution">
    <text evidence="12">Lacks conserved residue(s) required for the propagation of feature annotation.</text>
</comment>
<dbReference type="GO" id="GO:0008760">
    <property type="term" value="F:UDP-N-acetylglucosamine 1-carboxyvinyltransferase activity"/>
    <property type="evidence" value="ECO:0007669"/>
    <property type="project" value="UniProtKB-UniRule"/>
</dbReference>
<dbReference type="SUPFAM" id="SSF55205">
    <property type="entry name" value="EPT/RTPC-like"/>
    <property type="match status" value="1"/>
</dbReference>
<evidence type="ECO:0000256" key="12">
    <source>
        <dbReference type="HAMAP-Rule" id="MF_00111"/>
    </source>
</evidence>
<dbReference type="PANTHER" id="PTHR43783">
    <property type="entry name" value="UDP-N-ACETYLGLUCOSAMINE 1-CARBOXYVINYLTRANSFERASE"/>
    <property type="match status" value="1"/>
</dbReference>
<evidence type="ECO:0000256" key="4">
    <source>
        <dbReference type="ARBA" id="ARBA00022618"/>
    </source>
</evidence>
<organism evidence="14 15">
    <name type="scientific">Candidatus Amunia macphersoniae</name>
    <dbReference type="NCBI Taxonomy" id="3127014"/>
    <lineage>
        <taxon>Bacteria</taxon>
        <taxon>Bacillati</taxon>
        <taxon>Candidatus Dormiibacterota</taxon>
        <taxon>Candidatus Dormibacteria</taxon>
        <taxon>Candidatus Aeolococcales</taxon>
        <taxon>Candidatus Aeolococcaceae</taxon>
        <taxon>Candidatus Amunia</taxon>
    </lineage>
</organism>
<dbReference type="EC" id="2.5.1.7" evidence="12"/>